<evidence type="ECO:0000313" key="2">
    <source>
        <dbReference type="Proteomes" id="UP000076587"/>
    </source>
</evidence>
<proteinExistence type="predicted"/>
<organism evidence="1 2">
    <name type="scientific">Pseudoalteromonas luteoviolacea NCIMB 1942</name>
    <dbReference type="NCBI Taxonomy" id="1365253"/>
    <lineage>
        <taxon>Bacteria</taxon>
        <taxon>Pseudomonadati</taxon>
        <taxon>Pseudomonadota</taxon>
        <taxon>Gammaproteobacteria</taxon>
        <taxon>Alteromonadales</taxon>
        <taxon>Pseudoalteromonadaceae</taxon>
        <taxon>Pseudoalteromonas</taxon>
    </lineage>
</organism>
<dbReference type="EMBL" id="AUXT01000150">
    <property type="protein sequence ID" value="KZN47909.1"/>
    <property type="molecule type" value="Genomic_DNA"/>
</dbReference>
<protein>
    <submittedName>
        <fullName evidence="1">Uncharacterized protein</fullName>
    </submittedName>
</protein>
<reference evidence="1 2" key="1">
    <citation type="submission" date="2013-07" db="EMBL/GenBank/DDBJ databases">
        <title>Comparative Genomic and Metabolomic Analysis of Twelve Strains of Pseudoalteromonas luteoviolacea.</title>
        <authorList>
            <person name="Vynne N.G."/>
            <person name="Mansson M."/>
            <person name="Gram L."/>
        </authorList>
    </citation>
    <scope>NUCLEOTIDE SEQUENCE [LARGE SCALE GENOMIC DNA]</scope>
    <source>
        <strain evidence="1 2">NCIMB 1942</strain>
    </source>
</reference>
<dbReference type="Proteomes" id="UP000076587">
    <property type="component" value="Unassembled WGS sequence"/>
</dbReference>
<comment type="caution">
    <text evidence="1">The sequence shown here is derived from an EMBL/GenBank/DDBJ whole genome shotgun (WGS) entry which is preliminary data.</text>
</comment>
<accession>A0A161XX98</accession>
<name>A0A161XX98_9GAMM</name>
<sequence length="191" mass="22112">MNKVKITDKVLESLEDHLIAKSITEFEYEDDKALTPQEMAIIEHIYNQHKTEQVAPNELCFEVPLLAASAEQISVDKPWWDFDTIINDTFQLAVFSSYGQELSKHVDFELNPLKGKEREFKDYFDTFRGTKQGIRIYWAKNRRQVVMEGELVHSFEGDCVSGQGKIISSEYFGNGHFKLMLEFFALSGEEQ</sequence>
<dbReference type="PATRIC" id="fig|1365253.3.peg.2056"/>
<gene>
    <name evidence="1" type="ORF">N482_01290</name>
</gene>
<evidence type="ECO:0000313" key="1">
    <source>
        <dbReference type="EMBL" id="KZN47909.1"/>
    </source>
</evidence>
<dbReference type="OrthoDB" id="6289814at2"/>
<dbReference type="AlphaFoldDB" id="A0A161XX98"/>
<dbReference type="RefSeq" id="WP_063376787.1">
    <property type="nucleotide sequence ID" value="NZ_AUXT01000150.1"/>
</dbReference>